<dbReference type="AlphaFoldDB" id="A0A090DBZ7"/>
<name>A0A090DBZ7_MESPL</name>
<sequence>MRRVRSCRTSAKPRCPWRNLAEALDLSNLASWPAASALVLFAAGKEAGDQADLGMLEQHGWGDLGRIDLSGRPFDYCDLTTAWKRYFCCEADLRPAGT</sequence>
<dbReference type="STRING" id="69974.MPLDJ20_150295"/>
<organism evidence="1 2">
    <name type="scientific">Mesorhizobium plurifarium</name>
    <dbReference type="NCBI Taxonomy" id="69974"/>
    <lineage>
        <taxon>Bacteria</taxon>
        <taxon>Pseudomonadati</taxon>
        <taxon>Pseudomonadota</taxon>
        <taxon>Alphaproteobacteria</taxon>
        <taxon>Hyphomicrobiales</taxon>
        <taxon>Phyllobacteriaceae</taxon>
        <taxon>Mesorhizobium</taxon>
    </lineage>
</organism>
<evidence type="ECO:0000313" key="2">
    <source>
        <dbReference type="Proteomes" id="UP000045285"/>
    </source>
</evidence>
<reference evidence="2" key="1">
    <citation type="submission" date="2014-08" db="EMBL/GenBank/DDBJ databases">
        <authorList>
            <person name="Moulin L."/>
        </authorList>
    </citation>
    <scope>NUCLEOTIDE SEQUENCE [LARGE SCALE GENOMIC DNA]</scope>
</reference>
<keyword evidence="2" id="KW-1185">Reference proteome</keyword>
<accession>A0A090DBZ7</accession>
<evidence type="ECO:0000313" key="1">
    <source>
        <dbReference type="EMBL" id="CDX12994.1"/>
    </source>
</evidence>
<dbReference type="Proteomes" id="UP000045285">
    <property type="component" value="Unassembled WGS sequence"/>
</dbReference>
<gene>
    <name evidence="1" type="ORF">MPL3356_140004</name>
</gene>
<dbReference type="EMBL" id="CCMZ01000006">
    <property type="protein sequence ID" value="CDX12994.1"/>
    <property type="molecule type" value="Genomic_DNA"/>
</dbReference>
<protein>
    <submittedName>
        <fullName evidence="1">Uncharacterized protein</fullName>
    </submittedName>
</protein>
<proteinExistence type="predicted"/>